<dbReference type="Proteomes" id="UP001159641">
    <property type="component" value="Unassembled WGS sequence"/>
</dbReference>
<sequence>MQGTQVRALVQEDPTCRRATKPSSKPDKMFPLSSMKFYLGVKKKMKPPTSWGLTAYSEKHLCQPVLSVGSDGSPSLSSQPLPAPAGEQTSLSGWHLCCDSSQTQMEWMANVFIAQHENDIWPPAGKERKRSITKTPKIGGLPLIPIQHEKNATQGWRDIESAKAELERLRLSAKRDQEPGDGTLKERASIVSQCLEHKDEKLRNRTRKHWSFNCLEDTEAEVLQGQQKGQKGLKTLRKTEDRNGKATLDSNNKLPPKVIEELNVVLQRSRTLSKELQAEQMVQK</sequence>
<protein>
    <submittedName>
        <fullName evidence="2">Uncharacterized protein</fullName>
    </submittedName>
</protein>
<reference evidence="2 3" key="1">
    <citation type="submission" date="2022-11" db="EMBL/GenBank/DDBJ databases">
        <title>Whole genome sequence of Eschrichtius robustus ER-17-0199.</title>
        <authorList>
            <person name="Bruniche-Olsen A."/>
            <person name="Black A.N."/>
            <person name="Fields C.J."/>
            <person name="Walden K."/>
            <person name="Dewoody J.A."/>
        </authorList>
    </citation>
    <scope>NUCLEOTIDE SEQUENCE [LARGE SCALE GENOMIC DNA]</scope>
    <source>
        <strain evidence="2">ER-17-0199</strain>
        <tissue evidence="2">Blubber</tissue>
    </source>
</reference>
<dbReference type="InterPro" id="IPR052227">
    <property type="entry name" value="Arf-Rho-GAP_ANK-PH_domain"/>
</dbReference>
<organism evidence="2 3">
    <name type="scientific">Eschrichtius robustus</name>
    <name type="common">California gray whale</name>
    <name type="synonym">Eschrichtius gibbosus</name>
    <dbReference type="NCBI Taxonomy" id="9764"/>
    <lineage>
        <taxon>Eukaryota</taxon>
        <taxon>Metazoa</taxon>
        <taxon>Chordata</taxon>
        <taxon>Craniata</taxon>
        <taxon>Vertebrata</taxon>
        <taxon>Euteleostomi</taxon>
        <taxon>Mammalia</taxon>
        <taxon>Eutheria</taxon>
        <taxon>Laurasiatheria</taxon>
        <taxon>Artiodactyla</taxon>
        <taxon>Whippomorpha</taxon>
        <taxon>Cetacea</taxon>
        <taxon>Mysticeti</taxon>
        <taxon>Eschrichtiidae</taxon>
        <taxon>Eschrichtius</taxon>
    </lineage>
</organism>
<evidence type="ECO:0000313" key="2">
    <source>
        <dbReference type="EMBL" id="KAJ8798839.1"/>
    </source>
</evidence>
<evidence type="ECO:0000313" key="3">
    <source>
        <dbReference type="Proteomes" id="UP001159641"/>
    </source>
</evidence>
<dbReference type="EMBL" id="JAIQCJ010000002">
    <property type="protein sequence ID" value="KAJ8798839.1"/>
    <property type="molecule type" value="Genomic_DNA"/>
</dbReference>
<dbReference type="Gene3D" id="2.30.29.30">
    <property type="entry name" value="Pleckstrin-homology domain (PH domain)/Phosphotyrosine-binding domain (PTB)"/>
    <property type="match status" value="1"/>
</dbReference>
<proteinExistence type="predicted"/>
<feature type="region of interest" description="Disordered" evidence="1">
    <location>
        <begin position="1"/>
        <end position="27"/>
    </location>
</feature>
<feature type="region of interest" description="Disordered" evidence="1">
    <location>
        <begin position="225"/>
        <end position="253"/>
    </location>
</feature>
<keyword evidence="3" id="KW-1185">Reference proteome</keyword>
<name>A0AB34I5K0_ESCRO</name>
<accession>A0AB34I5K0</accession>
<dbReference type="GO" id="GO:0005096">
    <property type="term" value="F:GTPase activator activity"/>
    <property type="evidence" value="ECO:0007669"/>
    <property type="project" value="TreeGrafter"/>
</dbReference>
<dbReference type="PANTHER" id="PTHR45899:SF1">
    <property type="entry name" value="ARF-GAP WITH RHO-GAP DOMAIN, ANK REPEAT AND PH DOMAIN-CONTAINING PROTEIN 2"/>
    <property type="match status" value="1"/>
</dbReference>
<dbReference type="GO" id="GO:0005737">
    <property type="term" value="C:cytoplasm"/>
    <property type="evidence" value="ECO:0007669"/>
    <property type="project" value="TreeGrafter"/>
</dbReference>
<gene>
    <name evidence="2" type="ORF">J1605_000048</name>
</gene>
<dbReference type="GO" id="GO:0005547">
    <property type="term" value="F:phosphatidylinositol-3,4,5-trisphosphate binding"/>
    <property type="evidence" value="ECO:0007669"/>
    <property type="project" value="TreeGrafter"/>
</dbReference>
<evidence type="ECO:0000256" key="1">
    <source>
        <dbReference type="SAM" id="MobiDB-lite"/>
    </source>
</evidence>
<dbReference type="PANTHER" id="PTHR45899">
    <property type="entry name" value="RHO GTPASE ACTIVATING PROTEIN AT 15B, ISOFORM C"/>
    <property type="match status" value="1"/>
</dbReference>
<comment type="caution">
    <text evidence="2">The sequence shown here is derived from an EMBL/GenBank/DDBJ whole genome shotgun (WGS) entry which is preliminary data.</text>
</comment>
<dbReference type="AlphaFoldDB" id="A0AB34I5K0"/>
<dbReference type="InterPro" id="IPR011993">
    <property type="entry name" value="PH-like_dom_sf"/>
</dbReference>